<reference evidence="7" key="1">
    <citation type="submission" date="2023-05" db="EMBL/GenBank/DDBJ databases">
        <title>Metabolic capabilities are highly conserved among human nasal-associated Corynebacterium species in pangenomic analyses.</title>
        <authorList>
            <person name="Tran T.H."/>
            <person name="Roberts A.Q."/>
            <person name="Escapa I.F."/>
            <person name="Gao W."/>
            <person name="Conlan S."/>
            <person name="Kong H."/>
            <person name="Segre J.A."/>
            <person name="Kelly M.S."/>
            <person name="Lemon K.P."/>
        </authorList>
    </citation>
    <scope>NUCLEOTIDE SEQUENCE</scope>
    <source>
        <strain evidence="7">KPL2773</strain>
    </source>
</reference>
<dbReference type="Gene3D" id="3.40.50.1360">
    <property type="match status" value="1"/>
</dbReference>
<dbReference type="InterPro" id="IPR001034">
    <property type="entry name" value="DeoR_HTH"/>
</dbReference>
<evidence type="ECO:0000256" key="1">
    <source>
        <dbReference type="ARBA" id="ARBA00021390"/>
    </source>
</evidence>
<comment type="function">
    <text evidence="5">Repressor of the lactose catabolism operon. Galactose-6-phosphate is the inducer.</text>
</comment>
<dbReference type="Pfam" id="PF08220">
    <property type="entry name" value="HTH_DeoR"/>
    <property type="match status" value="1"/>
</dbReference>
<keyword evidence="4" id="KW-0804">Transcription</keyword>
<dbReference type="Proteomes" id="UP001224412">
    <property type="component" value="Unassembled WGS sequence"/>
</dbReference>
<dbReference type="SUPFAM" id="SSF100950">
    <property type="entry name" value="NagB/RpiA/CoA transferase-like"/>
    <property type="match status" value="1"/>
</dbReference>
<evidence type="ECO:0000256" key="3">
    <source>
        <dbReference type="ARBA" id="ARBA00023015"/>
    </source>
</evidence>
<proteinExistence type="predicted"/>
<dbReference type="InterPro" id="IPR014036">
    <property type="entry name" value="DeoR-like_C"/>
</dbReference>
<dbReference type="SMART" id="SM00420">
    <property type="entry name" value="HTH_DEOR"/>
    <property type="match status" value="1"/>
</dbReference>
<feature type="domain" description="HTH deoR-type" evidence="6">
    <location>
        <begin position="3"/>
        <end position="58"/>
    </location>
</feature>
<dbReference type="EMBL" id="JASNVH010000005">
    <property type="protein sequence ID" value="MDK4306758.1"/>
    <property type="molecule type" value="Genomic_DNA"/>
</dbReference>
<dbReference type="InterPro" id="IPR036388">
    <property type="entry name" value="WH-like_DNA-bd_sf"/>
</dbReference>
<dbReference type="GO" id="GO:0003677">
    <property type="term" value="F:DNA binding"/>
    <property type="evidence" value="ECO:0007669"/>
    <property type="project" value="UniProtKB-KW"/>
</dbReference>
<evidence type="ECO:0000313" key="7">
    <source>
        <dbReference type="EMBL" id="MDK4306758.1"/>
    </source>
</evidence>
<evidence type="ECO:0000256" key="4">
    <source>
        <dbReference type="ARBA" id="ARBA00023163"/>
    </source>
</evidence>
<evidence type="ECO:0000313" key="8">
    <source>
        <dbReference type="Proteomes" id="UP001224412"/>
    </source>
</evidence>
<dbReference type="PROSITE" id="PS51000">
    <property type="entry name" value="HTH_DEOR_2"/>
    <property type="match status" value="1"/>
</dbReference>
<dbReference type="AlphaFoldDB" id="A0AAP4BR57"/>
<dbReference type="RefSeq" id="WP_284588843.1">
    <property type="nucleotide sequence ID" value="NZ_JASNUC010000004.1"/>
</dbReference>
<comment type="caution">
    <text evidence="7">The sequence shown here is derived from an EMBL/GenBank/DDBJ whole genome shotgun (WGS) entry which is preliminary data.</text>
</comment>
<evidence type="ECO:0000256" key="2">
    <source>
        <dbReference type="ARBA" id="ARBA00022491"/>
    </source>
</evidence>
<organism evidence="7 8">
    <name type="scientific">Corynebacterium pseudodiphtheriticum</name>
    <dbReference type="NCBI Taxonomy" id="37637"/>
    <lineage>
        <taxon>Bacteria</taxon>
        <taxon>Bacillati</taxon>
        <taxon>Actinomycetota</taxon>
        <taxon>Actinomycetes</taxon>
        <taxon>Mycobacteriales</taxon>
        <taxon>Corynebacteriaceae</taxon>
        <taxon>Corynebacterium</taxon>
    </lineage>
</organism>
<dbReference type="Gene3D" id="1.10.10.10">
    <property type="entry name" value="Winged helix-like DNA-binding domain superfamily/Winged helix DNA-binding domain"/>
    <property type="match status" value="1"/>
</dbReference>
<sequence>MYAEERRRHIASLAAVDGWVKVGSLAERFAVTSETIRRDLAALDAIGAVHRVRGGARAAHSYQTSEVPLADRNRSATEAKLAIATAALDFVPKSGTIFIGAGTTNNSLAEFLGQTERAADLNIVINSLPGALSLASYGLDNVQLLGGTVRGMTQSIVGPTALRYLALQRASVAFIGTDALTVEHGLSTADTQEAAIKTAFMTNAEKVVVLCDSSKLGRDYLVSFATIRDIDVLITDSAALDSLVTAVKKQGVNVIVVQR</sequence>
<keyword evidence="3" id="KW-0805">Transcription regulation</keyword>
<dbReference type="InterPro" id="IPR037171">
    <property type="entry name" value="NagB/RpiA_transferase-like"/>
</dbReference>
<dbReference type="PRINTS" id="PR00037">
    <property type="entry name" value="HTHLACR"/>
</dbReference>
<accession>A0AAP4BR57</accession>
<dbReference type="SUPFAM" id="SSF46785">
    <property type="entry name" value="Winged helix' DNA-binding domain"/>
    <property type="match status" value="1"/>
</dbReference>
<dbReference type="InterPro" id="IPR050313">
    <property type="entry name" value="Carb_Metab_HTH_regulators"/>
</dbReference>
<dbReference type="Pfam" id="PF00455">
    <property type="entry name" value="DeoRC"/>
    <property type="match status" value="1"/>
</dbReference>
<keyword evidence="2" id="KW-0678">Repressor</keyword>
<dbReference type="SMART" id="SM01134">
    <property type="entry name" value="DeoRC"/>
    <property type="match status" value="1"/>
</dbReference>
<dbReference type="InterPro" id="IPR036390">
    <property type="entry name" value="WH_DNA-bd_sf"/>
</dbReference>
<keyword evidence="7" id="KW-0238">DNA-binding</keyword>
<evidence type="ECO:0000259" key="6">
    <source>
        <dbReference type="PROSITE" id="PS51000"/>
    </source>
</evidence>
<name>A0AAP4BR57_9CORY</name>
<dbReference type="PANTHER" id="PTHR30363">
    <property type="entry name" value="HTH-TYPE TRANSCRIPTIONAL REGULATOR SRLR-RELATED"/>
    <property type="match status" value="1"/>
</dbReference>
<dbReference type="GO" id="GO:0003700">
    <property type="term" value="F:DNA-binding transcription factor activity"/>
    <property type="evidence" value="ECO:0007669"/>
    <property type="project" value="InterPro"/>
</dbReference>
<gene>
    <name evidence="7" type="ORF">QPX42_04220</name>
</gene>
<evidence type="ECO:0000256" key="5">
    <source>
        <dbReference type="ARBA" id="ARBA00024937"/>
    </source>
</evidence>
<protein>
    <recommendedName>
        <fullName evidence="1">Lactose phosphotransferase system repressor</fullName>
    </recommendedName>
</protein>
<dbReference type="PANTHER" id="PTHR30363:SF4">
    <property type="entry name" value="GLYCEROL-3-PHOSPHATE REGULON REPRESSOR"/>
    <property type="match status" value="1"/>
</dbReference>